<dbReference type="Proteomes" id="UP001157034">
    <property type="component" value="Unassembled WGS sequence"/>
</dbReference>
<protein>
    <recommendedName>
        <fullName evidence="3">SRPBCC family protein</fullName>
    </recommendedName>
</protein>
<accession>A0ABQ6K9R1</accession>
<keyword evidence="2" id="KW-1185">Reference proteome</keyword>
<evidence type="ECO:0000313" key="1">
    <source>
        <dbReference type="EMBL" id="GMA96451.1"/>
    </source>
</evidence>
<dbReference type="InterPro" id="IPR023393">
    <property type="entry name" value="START-like_dom_sf"/>
</dbReference>
<organism evidence="1 2">
    <name type="scientific">Pseudolysinimonas kribbensis</name>
    <dbReference type="NCBI Taxonomy" id="433641"/>
    <lineage>
        <taxon>Bacteria</taxon>
        <taxon>Bacillati</taxon>
        <taxon>Actinomycetota</taxon>
        <taxon>Actinomycetes</taxon>
        <taxon>Micrococcales</taxon>
        <taxon>Microbacteriaceae</taxon>
        <taxon>Pseudolysinimonas</taxon>
    </lineage>
</organism>
<dbReference type="SUPFAM" id="SSF55961">
    <property type="entry name" value="Bet v1-like"/>
    <property type="match status" value="1"/>
</dbReference>
<reference evidence="2" key="1">
    <citation type="journal article" date="2019" name="Int. J. Syst. Evol. Microbiol.">
        <title>The Global Catalogue of Microorganisms (GCM) 10K type strain sequencing project: providing services to taxonomists for standard genome sequencing and annotation.</title>
        <authorList>
            <consortium name="The Broad Institute Genomics Platform"/>
            <consortium name="The Broad Institute Genome Sequencing Center for Infectious Disease"/>
            <person name="Wu L."/>
            <person name="Ma J."/>
        </authorList>
    </citation>
    <scope>NUCLEOTIDE SEQUENCE [LARGE SCALE GENOMIC DNA]</scope>
    <source>
        <strain evidence="2">NBRC 108894</strain>
    </source>
</reference>
<dbReference type="RefSeq" id="WP_284255019.1">
    <property type="nucleotide sequence ID" value="NZ_BAAAQO010000004.1"/>
</dbReference>
<evidence type="ECO:0000313" key="2">
    <source>
        <dbReference type="Proteomes" id="UP001157034"/>
    </source>
</evidence>
<dbReference type="EMBL" id="BSVB01000001">
    <property type="protein sequence ID" value="GMA96451.1"/>
    <property type="molecule type" value="Genomic_DNA"/>
</dbReference>
<dbReference type="Gene3D" id="3.30.530.20">
    <property type="match status" value="1"/>
</dbReference>
<dbReference type="InterPro" id="IPR019587">
    <property type="entry name" value="Polyketide_cyclase/dehydratase"/>
</dbReference>
<comment type="caution">
    <text evidence="1">The sequence shown here is derived from an EMBL/GenBank/DDBJ whole genome shotgun (WGS) entry which is preliminary data.</text>
</comment>
<proteinExistence type="predicted"/>
<sequence length="144" mass="15226">MAYAENRITVPRPGPVVYAFLTDLDHITAWIPAVQRVELLAGAAGTVGAEYEAAVDVGGSLRSGRLTIVRVDPPTGMTMRIAATPIRMTATVRVDDEGESSRVTVVLDAPTHGLLRLMDGPLQKALQDALAQLPGLARAIAEQA</sequence>
<evidence type="ECO:0008006" key="3">
    <source>
        <dbReference type="Google" id="ProtNLM"/>
    </source>
</evidence>
<dbReference type="Pfam" id="PF10604">
    <property type="entry name" value="Polyketide_cyc2"/>
    <property type="match status" value="1"/>
</dbReference>
<name>A0ABQ6K9R1_9MICO</name>
<gene>
    <name evidence="1" type="ORF">GCM10025881_32750</name>
</gene>